<dbReference type="InterPro" id="IPR036322">
    <property type="entry name" value="WD40_repeat_dom_sf"/>
</dbReference>
<evidence type="ECO:0000313" key="1">
    <source>
        <dbReference type="EMBL" id="CAD8731907.1"/>
    </source>
</evidence>
<name>A0A7S0TEL7_9EUKA</name>
<dbReference type="EMBL" id="HBFI01001118">
    <property type="protein sequence ID" value="CAD8731907.1"/>
    <property type="molecule type" value="Transcribed_RNA"/>
</dbReference>
<gene>
    <name evidence="1" type="ORF">EMAR1385_LOCUS786</name>
</gene>
<dbReference type="Gene3D" id="2.130.10.10">
    <property type="entry name" value="YVTN repeat-like/Quinoprotein amine dehydrogenase"/>
    <property type="match status" value="1"/>
</dbReference>
<protein>
    <submittedName>
        <fullName evidence="1">Uncharacterized protein</fullName>
    </submittedName>
</protein>
<dbReference type="AlphaFoldDB" id="A0A7S0TEL7"/>
<proteinExistence type="predicted"/>
<organism evidence="1">
    <name type="scientific">Elphidium margaritaceum</name>
    <dbReference type="NCBI Taxonomy" id="933848"/>
    <lineage>
        <taxon>Eukaryota</taxon>
        <taxon>Sar</taxon>
        <taxon>Rhizaria</taxon>
        <taxon>Retaria</taxon>
        <taxon>Foraminifera</taxon>
        <taxon>Rotaliida</taxon>
        <taxon>Elphidiidae</taxon>
        <taxon>Elphidium</taxon>
    </lineage>
</organism>
<dbReference type="InterPro" id="IPR015943">
    <property type="entry name" value="WD40/YVTN_repeat-like_dom_sf"/>
</dbReference>
<dbReference type="SUPFAM" id="SSF50978">
    <property type="entry name" value="WD40 repeat-like"/>
    <property type="match status" value="1"/>
</dbReference>
<accession>A0A7S0TEL7</accession>
<sequence length="701" mass="80064">MGSVESKQKLGERVIAARTKLEQDLKVQEERSTQLMSASPSTMQFILDRVQQSFENCSPFLENSLMMAWKANEEQCKDFVLRACKQVLSAPIKPDEFAWFKQYVLPSSLWMLSSKDGRFMYEAMMEVVEKQSVCIVQSMDSVYAHLQSHPKWNALMAIKEESEVDRQDHESVGLLRDDGIRGVADLKQSDDDLETFVDSQVAVTALTLAAKRIDREFQHYMEKVMGHFGDVKAGPMKKVERCLSKMENDYFDASYPKCAKLLDLVRCSVTFNTLEQLLVGYEALMADTADSQTCIKMARVKNGFLDQEYEGGYRDIKVNVMFQSAKKPELKMIVEVQLILGQYLNEKKRIHKLYSIAREKTYFEMVTQSSANDAVAVKDVRQLQFDQVLNVGNDVKLDKYHGRLMFKCSVESELGLLGMETKGWFGVVNIPEKKSIFEMDTRTGTSAHAHHWMTIGKQKYLLVQTEYQKIKMYKVNGHQFVEDERYQITTKGAIDYCAVDRKCANISLVVDHNEFTELELRSFSDVSKVKSSIKLMEKVNANVKANLRLSSDGGFCVLAGGFDKKYFYVVDIANCKQQKMTSTYLEDTFAPCFINDECRFISVGDHNGKIEIWDIMQREPVKCLQTDGQKKITSSASTQNVLAIGSEDKTLRLYDVRNWECFYSEQFNCEGDSLHLTKDLKYVTFAGYGGDKGECVVLQIK</sequence>
<reference evidence="1" key="1">
    <citation type="submission" date="2021-01" db="EMBL/GenBank/DDBJ databases">
        <authorList>
            <person name="Corre E."/>
            <person name="Pelletier E."/>
            <person name="Niang G."/>
            <person name="Scheremetjew M."/>
            <person name="Finn R."/>
            <person name="Kale V."/>
            <person name="Holt S."/>
            <person name="Cochrane G."/>
            <person name="Meng A."/>
            <person name="Brown T."/>
            <person name="Cohen L."/>
        </authorList>
    </citation>
    <scope>NUCLEOTIDE SEQUENCE</scope>
</reference>